<dbReference type="EMBL" id="QBKQ01000002">
    <property type="protein sequence ID" value="PTX43257.1"/>
    <property type="molecule type" value="Genomic_DNA"/>
</dbReference>
<sequence length="282" mass="32325">MYKLLIPTDFSQNAWNAVKYGMDLFKYEACEIFIMHAYADEVFQLDPFMEPAQLKEVQNRILKQANSELASIEKQLKSFSPNPRHKILTIAEFGSLIDEANDLVELENIDLIIMGTRGKAGDKKLTFGSNTLQVMKYVKCPVLAIPENYNDINPVNILFPSDLMIPYKKRELKLVRKLAKRYAAMIHLLYVSGSNRLSLRQQNNKAFIDSIFTGVDADFEHITGNDTTEAINNFIEEKNIDLLVMVNSRHSYLESVLYDSKIEKIGLEVQIPFLVLQNLPRN</sequence>
<organism evidence="3 4">
    <name type="scientific">Christiangramia gaetbulicola</name>
    <dbReference type="NCBI Taxonomy" id="703340"/>
    <lineage>
        <taxon>Bacteria</taxon>
        <taxon>Pseudomonadati</taxon>
        <taxon>Bacteroidota</taxon>
        <taxon>Flavobacteriia</taxon>
        <taxon>Flavobacteriales</taxon>
        <taxon>Flavobacteriaceae</taxon>
        <taxon>Christiangramia</taxon>
    </lineage>
</organism>
<dbReference type="OrthoDB" id="9788959at2"/>
<dbReference type="Proteomes" id="UP000244174">
    <property type="component" value="Unassembled WGS sequence"/>
</dbReference>
<feature type="domain" description="UspA" evidence="2">
    <location>
        <begin position="3"/>
        <end position="146"/>
    </location>
</feature>
<dbReference type="PANTHER" id="PTHR46268">
    <property type="entry name" value="STRESS RESPONSE PROTEIN NHAX"/>
    <property type="match status" value="1"/>
</dbReference>
<evidence type="ECO:0000313" key="3">
    <source>
        <dbReference type="EMBL" id="PTX43257.1"/>
    </source>
</evidence>
<dbReference type="SUPFAM" id="SSF52402">
    <property type="entry name" value="Adenine nucleotide alpha hydrolases-like"/>
    <property type="match status" value="2"/>
</dbReference>
<comment type="caution">
    <text evidence="3">The sequence shown here is derived from an EMBL/GenBank/DDBJ whole genome shotgun (WGS) entry which is preliminary data.</text>
</comment>
<dbReference type="InterPro" id="IPR006016">
    <property type="entry name" value="UspA"/>
</dbReference>
<keyword evidence="4" id="KW-1185">Reference proteome</keyword>
<dbReference type="Gene3D" id="3.40.50.620">
    <property type="entry name" value="HUPs"/>
    <property type="match status" value="2"/>
</dbReference>
<reference evidence="3 4" key="1">
    <citation type="submission" date="2018-04" db="EMBL/GenBank/DDBJ databases">
        <title>Genomic Encyclopedia of Archaeal and Bacterial Type Strains, Phase II (KMG-II): from individual species to whole genera.</title>
        <authorList>
            <person name="Goeker M."/>
        </authorList>
    </citation>
    <scope>NUCLEOTIDE SEQUENCE [LARGE SCALE GENOMIC DNA]</scope>
    <source>
        <strain evidence="3 4">DSM 23082</strain>
    </source>
</reference>
<dbReference type="RefSeq" id="WP_108171700.1">
    <property type="nucleotide sequence ID" value="NZ_QBKQ01000002.1"/>
</dbReference>
<dbReference type="PRINTS" id="PR01438">
    <property type="entry name" value="UNVRSLSTRESS"/>
</dbReference>
<proteinExistence type="inferred from homology"/>
<evidence type="ECO:0000256" key="1">
    <source>
        <dbReference type="ARBA" id="ARBA00008791"/>
    </source>
</evidence>
<name>A0A2T6AHK2_9FLAO</name>
<dbReference type="InterPro" id="IPR014729">
    <property type="entry name" value="Rossmann-like_a/b/a_fold"/>
</dbReference>
<accession>A0A2T6AHK2</accession>
<dbReference type="CDD" id="cd00293">
    <property type="entry name" value="USP-like"/>
    <property type="match status" value="1"/>
</dbReference>
<dbReference type="Pfam" id="PF00582">
    <property type="entry name" value="Usp"/>
    <property type="match status" value="1"/>
</dbReference>
<protein>
    <submittedName>
        <fullName evidence="3">Nucleotide-binding universal stress UspA family protein</fullName>
    </submittedName>
</protein>
<dbReference type="PANTHER" id="PTHR46268:SF6">
    <property type="entry name" value="UNIVERSAL STRESS PROTEIN UP12"/>
    <property type="match status" value="1"/>
</dbReference>
<dbReference type="AlphaFoldDB" id="A0A2T6AHK2"/>
<comment type="similarity">
    <text evidence="1">Belongs to the universal stress protein A family.</text>
</comment>
<dbReference type="InterPro" id="IPR006015">
    <property type="entry name" value="Universal_stress_UspA"/>
</dbReference>
<evidence type="ECO:0000259" key="2">
    <source>
        <dbReference type="Pfam" id="PF00582"/>
    </source>
</evidence>
<gene>
    <name evidence="3" type="ORF">C8P64_1784</name>
</gene>
<evidence type="ECO:0000313" key="4">
    <source>
        <dbReference type="Proteomes" id="UP000244174"/>
    </source>
</evidence>